<reference evidence="2" key="1">
    <citation type="submission" date="2022-11" db="UniProtKB">
        <authorList>
            <consortium name="WormBaseParasite"/>
        </authorList>
    </citation>
    <scope>IDENTIFICATION</scope>
</reference>
<evidence type="ECO:0000313" key="1">
    <source>
        <dbReference type="Proteomes" id="UP000887576"/>
    </source>
</evidence>
<name>A0AC34PVG8_9BILA</name>
<organism evidence="1 2">
    <name type="scientific">Panagrolaimus sp. JU765</name>
    <dbReference type="NCBI Taxonomy" id="591449"/>
    <lineage>
        <taxon>Eukaryota</taxon>
        <taxon>Metazoa</taxon>
        <taxon>Ecdysozoa</taxon>
        <taxon>Nematoda</taxon>
        <taxon>Chromadorea</taxon>
        <taxon>Rhabditida</taxon>
        <taxon>Tylenchina</taxon>
        <taxon>Panagrolaimomorpha</taxon>
        <taxon>Panagrolaimoidea</taxon>
        <taxon>Panagrolaimidae</taxon>
        <taxon>Panagrolaimus</taxon>
    </lineage>
</organism>
<proteinExistence type="predicted"/>
<sequence>MFYKIFTPKWTINLEDSVSNNDYKFHKDLLLIHEDDEFLICCLAWLPSVPDNISPALMMQRNSESITPYVEVLESYVFILIDLKTGKVTDKLQFEYEWIPIPHSLYMRKRNLAILSVQHQLLYIFEISSDLKFKKINEIGEDVVPYQDRLIENDVSDGTFTVLKQLLMKEIYLLHQQKDQIRQFFKNVGFYKNLKMYRIQMIDDDHLLIRWTTPETFKLEKPSAPQAHAAIGPAIFTFFNWKKATIEGIYDLSSPHLVNIFESANESFRYAWLPSVPDNISPALMMQRNSESITPYVEVLESYVFILIDLKTGKVTDKLQFEYEWIPIPHSLYMRKRNLAILSVQHQLLYIFEISSDLKFKKINEIGEDVVPYQDRLIENDVSDGTFTVLKQLLMKEIYLLHQQKDQIRQFFKNVGFYKNLKMYRIQMIDDDHLLIRWTTPETFKLEKPSAPQAHAAIGPAIFTFFNWKKATIEGIYDLSSPHLVNIFESANESFRYGFLSKTIRPLTMDLVPDFKRNHENFKKNFKSKNGNEAELNKKILNQLPISMPSALAFSPFLDPTFFTYDERIINSIERGRVPIDSNLKTYSKLTGQLHLNLSFDHIKPTLTQQPPMNVPQNITCLVLFHPKDAFVLACSRVVLDSELTIYLPTVRSPKEVIEPNCQSSNESIIVCSENSNNNQQ</sequence>
<accession>A0AC34PVG8</accession>
<dbReference type="Proteomes" id="UP000887576">
    <property type="component" value="Unplaced"/>
</dbReference>
<dbReference type="WBParaSite" id="JU765_v2.g10389.t1">
    <property type="protein sequence ID" value="JU765_v2.g10389.t1"/>
    <property type="gene ID" value="JU765_v2.g10389"/>
</dbReference>
<evidence type="ECO:0000313" key="2">
    <source>
        <dbReference type="WBParaSite" id="JU765_v2.g10389.t1"/>
    </source>
</evidence>
<protein>
    <submittedName>
        <fullName evidence="2">Uncharacterized protein</fullName>
    </submittedName>
</protein>